<name>A0A9W7B8Z7_9STRA</name>
<accession>A0A9W7B8Z7</accession>
<dbReference type="AlphaFoldDB" id="A0A9W7B8Z7"/>
<feature type="compositionally biased region" description="Low complexity" evidence="1">
    <location>
        <begin position="10"/>
        <end position="52"/>
    </location>
</feature>
<sequence>MRIPFTLKRSAPSSSSSPSNTTSNEYSNEDSNVSPNKKSKAASAAPASSVEPATVAGLTKCHAIELNGQLVVPKGRKSEGIETELGLFTMEEGTPTLLVGTHEIKGKIVKLKKPLLLVRKKKSSDDKPLPVEAEGIITEKYLFNGYPKTIMREKH</sequence>
<organism evidence="2 3">
    <name type="scientific">Triparma strigata</name>
    <dbReference type="NCBI Taxonomy" id="1606541"/>
    <lineage>
        <taxon>Eukaryota</taxon>
        <taxon>Sar</taxon>
        <taxon>Stramenopiles</taxon>
        <taxon>Ochrophyta</taxon>
        <taxon>Bolidophyceae</taxon>
        <taxon>Parmales</taxon>
        <taxon>Triparmaceae</taxon>
        <taxon>Triparma</taxon>
    </lineage>
</organism>
<evidence type="ECO:0008006" key="4">
    <source>
        <dbReference type="Google" id="ProtNLM"/>
    </source>
</evidence>
<proteinExistence type="predicted"/>
<evidence type="ECO:0000313" key="3">
    <source>
        <dbReference type="Proteomes" id="UP001165085"/>
    </source>
</evidence>
<comment type="caution">
    <text evidence="2">The sequence shown here is derived from an EMBL/GenBank/DDBJ whole genome shotgun (WGS) entry which is preliminary data.</text>
</comment>
<keyword evidence="3" id="KW-1185">Reference proteome</keyword>
<evidence type="ECO:0000313" key="2">
    <source>
        <dbReference type="EMBL" id="GMH86474.1"/>
    </source>
</evidence>
<gene>
    <name evidence="2" type="ORF">TrST_g3351</name>
</gene>
<dbReference type="EMBL" id="BRXY01000314">
    <property type="protein sequence ID" value="GMH86474.1"/>
    <property type="molecule type" value="Genomic_DNA"/>
</dbReference>
<dbReference type="OrthoDB" id="10445766at2759"/>
<reference evidence="3" key="1">
    <citation type="journal article" date="2023" name="Commun. Biol.">
        <title>Genome analysis of Parmales, the sister group of diatoms, reveals the evolutionary specialization of diatoms from phago-mixotrophs to photoautotrophs.</title>
        <authorList>
            <person name="Ban H."/>
            <person name="Sato S."/>
            <person name="Yoshikawa S."/>
            <person name="Yamada K."/>
            <person name="Nakamura Y."/>
            <person name="Ichinomiya M."/>
            <person name="Sato N."/>
            <person name="Blanc-Mathieu R."/>
            <person name="Endo H."/>
            <person name="Kuwata A."/>
            <person name="Ogata H."/>
        </authorList>
    </citation>
    <scope>NUCLEOTIDE SEQUENCE [LARGE SCALE GENOMIC DNA]</scope>
    <source>
        <strain evidence="3">NIES 3701</strain>
    </source>
</reference>
<evidence type="ECO:0000256" key="1">
    <source>
        <dbReference type="SAM" id="MobiDB-lite"/>
    </source>
</evidence>
<protein>
    <recommendedName>
        <fullName evidence="4">Chromosome transmission fidelity protein 8</fullName>
    </recommendedName>
</protein>
<feature type="region of interest" description="Disordered" evidence="1">
    <location>
        <begin position="1"/>
        <end position="52"/>
    </location>
</feature>
<dbReference type="Proteomes" id="UP001165085">
    <property type="component" value="Unassembled WGS sequence"/>
</dbReference>